<dbReference type="GO" id="GO:0008324">
    <property type="term" value="F:monoatomic cation transmembrane transporter activity"/>
    <property type="evidence" value="ECO:0007669"/>
    <property type="project" value="InterPro"/>
</dbReference>
<evidence type="ECO:0000256" key="1">
    <source>
        <dbReference type="ARBA" id="ARBA00004651"/>
    </source>
</evidence>
<dbReference type="GO" id="GO:0005886">
    <property type="term" value="C:plasma membrane"/>
    <property type="evidence" value="ECO:0007669"/>
    <property type="project" value="UniProtKB-SubCell"/>
</dbReference>
<keyword evidence="6 9" id="KW-1133">Transmembrane helix</keyword>
<feature type="transmembrane region" description="Helical" evidence="9">
    <location>
        <begin position="183"/>
        <end position="203"/>
    </location>
</feature>
<reference evidence="11" key="1">
    <citation type="submission" date="2010-11" db="EMBL/GenBank/DDBJ databases">
        <title>The complete genome of Desulfurococcus mucosus DSM 2162.</title>
        <authorList>
            <consortium name="US DOE Joint Genome Institute (JGI-PGF)"/>
            <person name="Lucas S."/>
            <person name="Copeland A."/>
            <person name="Lapidus A."/>
            <person name="Bruce D."/>
            <person name="Goodwin L."/>
            <person name="Pitluck S."/>
            <person name="Kyrpides N."/>
            <person name="Mavromatis K."/>
            <person name="Pagani I."/>
            <person name="Ivanova N."/>
            <person name="Ovchinnikova G."/>
            <person name="Chertkov O."/>
            <person name="Held B."/>
            <person name="Brettin T."/>
            <person name="Detter J.C."/>
            <person name="Tapia R."/>
            <person name="Han C."/>
            <person name="Land M."/>
            <person name="Hauser L."/>
            <person name="Markowitz V."/>
            <person name="Cheng J.-F."/>
            <person name="Hugenholtz P."/>
            <person name="Woyke T."/>
            <person name="Wu D."/>
            <person name="Wirth R."/>
            <person name="Bilek Y."/>
            <person name="Hader T."/>
            <person name="Klenk H.-P."/>
            <person name="Eisen J.A."/>
        </authorList>
    </citation>
    <scope>NUCLEOTIDE SEQUENCE [LARGE SCALE GENOMIC DNA]</scope>
    <source>
        <strain evidence="11">ATCC 35584 / DSM 2162 / JCM 9187 / O7/1</strain>
    </source>
</reference>
<dbReference type="PANTHER" id="PTHR32024">
    <property type="entry name" value="TRK SYSTEM POTASSIUM UPTAKE PROTEIN TRKG-RELATED"/>
    <property type="match status" value="1"/>
</dbReference>
<accession>E8RAA1</accession>
<name>E8RAA1_DESM0</name>
<feature type="transmembrane region" description="Helical" evidence="9">
    <location>
        <begin position="140"/>
        <end position="163"/>
    </location>
</feature>
<keyword evidence="11" id="KW-1185">Reference proteome</keyword>
<dbReference type="HOGENOM" id="CLU_030708_3_0_2"/>
<feature type="transmembrane region" description="Helical" evidence="9">
    <location>
        <begin position="6"/>
        <end position="27"/>
    </location>
</feature>
<comment type="similarity">
    <text evidence="2">Belongs to the TrkH potassium transport family.</text>
</comment>
<dbReference type="InterPro" id="IPR003445">
    <property type="entry name" value="Cat_transpt"/>
</dbReference>
<protein>
    <submittedName>
        <fullName evidence="10">Cation transporter</fullName>
    </submittedName>
</protein>
<organism evidence="10 11">
    <name type="scientific">Desulfurococcus mucosus (strain ATCC 35584 / DSM 2162 / JCM 9187 / O7/1)</name>
    <dbReference type="NCBI Taxonomy" id="765177"/>
    <lineage>
        <taxon>Archaea</taxon>
        <taxon>Thermoproteota</taxon>
        <taxon>Thermoprotei</taxon>
        <taxon>Desulfurococcales</taxon>
        <taxon>Desulfurococcaceae</taxon>
        <taxon>Desulfurococcus</taxon>
    </lineage>
</organism>
<dbReference type="Pfam" id="PF02386">
    <property type="entry name" value="TrkH"/>
    <property type="match status" value="2"/>
</dbReference>
<evidence type="ECO:0000256" key="8">
    <source>
        <dbReference type="ARBA" id="ARBA00023136"/>
    </source>
</evidence>
<evidence type="ECO:0000256" key="3">
    <source>
        <dbReference type="ARBA" id="ARBA00022448"/>
    </source>
</evidence>
<dbReference type="EMBL" id="CP002363">
    <property type="protein sequence ID" value="ADV65407.1"/>
    <property type="molecule type" value="Genomic_DNA"/>
</dbReference>
<feature type="transmembrane region" description="Helical" evidence="9">
    <location>
        <begin position="272"/>
        <end position="292"/>
    </location>
</feature>
<keyword evidence="4" id="KW-1003">Cell membrane</keyword>
<dbReference type="Proteomes" id="UP000001068">
    <property type="component" value="Chromosome"/>
</dbReference>
<feature type="transmembrane region" description="Helical" evidence="9">
    <location>
        <begin position="388"/>
        <end position="409"/>
    </location>
</feature>
<reference evidence="10 11" key="2">
    <citation type="journal article" date="2011" name="Stand. Genomic Sci.">
        <title>Complete genome sequence of Desulfurococcus mucosus type strain (O7/1).</title>
        <authorList>
            <person name="Wirth R."/>
            <person name="Chertkov O."/>
            <person name="Held B."/>
            <person name="Lapidus A."/>
            <person name="Nolan M."/>
            <person name="Lucas S."/>
            <person name="Hammon N."/>
            <person name="Deshpande S."/>
            <person name="Cheng J.F."/>
            <person name="Tapia R."/>
            <person name="Han C."/>
            <person name="Goodwin L."/>
            <person name="Pitluck S."/>
            <person name="Liolios K."/>
            <person name="Ioanna P."/>
            <person name="Ivanova N."/>
            <person name="Mavromatis K."/>
            <person name="Mikhailova N."/>
            <person name="Pati A."/>
            <person name="Chen A."/>
            <person name="Palaniappan K."/>
            <person name="Land M."/>
            <person name="Hauser L."/>
            <person name="Chang Y.J."/>
            <person name="Jeffries C.D."/>
            <person name="Bilek Y."/>
            <person name="Hader T."/>
            <person name="Rohde M."/>
            <person name="Spring S."/>
            <person name="Sikorski J."/>
            <person name="Goker M."/>
            <person name="Woyke T."/>
            <person name="Bristow J."/>
            <person name="Eisen J.A."/>
            <person name="Markowitz V."/>
            <person name="Hugenholtz P."/>
            <person name="Kyrpides N.C."/>
            <person name="Klenk H.P."/>
        </authorList>
    </citation>
    <scope>NUCLEOTIDE SEQUENCE [LARGE SCALE GENOMIC DNA]</scope>
    <source>
        <strain evidence="11">ATCC 35584 / DSM 2162 / JCM 9187 / O7/1</strain>
    </source>
</reference>
<evidence type="ECO:0000256" key="5">
    <source>
        <dbReference type="ARBA" id="ARBA00022692"/>
    </source>
</evidence>
<dbReference type="AlphaFoldDB" id="E8RAA1"/>
<keyword evidence="3" id="KW-0813">Transport</keyword>
<feature type="transmembrane region" description="Helical" evidence="9">
    <location>
        <begin position="39"/>
        <end position="60"/>
    </location>
</feature>
<dbReference type="PANTHER" id="PTHR32024:SF2">
    <property type="entry name" value="TRK SYSTEM POTASSIUM UPTAKE PROTEIN TRKG-RELATED"/>
    <property type="match status" value="1"/>
</dbReference>
<evidence type="ECO:0000313" key="11">
    <source>
        <dbReference type="Proteomes" id="UP000001068"/>
    </source>
</evidence>
<evidence type="ECO:0000256" key="9">
    <source>
        <dbReference type="SAM" id="Phobius"/>
    </source>
</evidence>
<dbReference type="STRING" id="765177.Desmu_1105"/>
<evidence type="ECO:0000256" key="4">
    <source>
        <dbReference type="ARBA" id="ARBA00022475"/>
    </source>
</evidence>
<keyword evidence="7" id="KW-0406">Ion transport</keyword>
<dbReference type="GeneID" id="10153815"/>
<feature type="transmembrane region" description="Helical" evidence="9">
    <location>
        <begin position="228"/>
        <end position="251"/>
    </location>
</feature>
<gene>
    <name evidence="10" type="ordered locus">Desmu_1105</name>
</gene>
<dbReference type="eggNOG" id="arCOG04145">
    <property type="taxonomic scope" value="Archaea"/>
</dbReference>
<evidence type="ECO:0000313" key="10">
    <source>
        <dbReference type="EMBL" id="ADV65407.1"/>
    </source>
</evidence>
<dbReference type="GO" id="GO:0030001">
    <property type="term" value="P:metal ion transport"/>
    <property type="evidence" value="ECO:0007669"/>
    <property type="project" value="UniProtKB-ARBA"/>
</dbReference>
<keyword evidence="8 9" id="KW-0472">Membrane</keyword>
<keyword evidence="5 9" id="KW-0812">Transmembrane</keyword>
<sequence precursor="true">MRVASLITGLFGLIAVLGFMMLSVPLVDLLAGEPVSWSFLTLSILYVLTGIAGVEALVRLGGVGEMGFTEAYFVSTVSWLIIPVLAAIPLHMEIGVPFIDAFFESVSGFTGTGLTVLSGLDHLKKSINWWRALMQWSGELGFVVFAMVMIPFFWRFGYTLYGVERPVRVMYTLRRTARRITEVYILVTLMGVVLLYYSGVSLYDAVIHTMTAVATGGMSNYDANYEAIYRYAPLSIFPTILVMVLGGMNFLNLSLLLDFRAREAFRSDEVKYYFAGLASLSLLSVLVFTVNGAGASSIVLGVFNTVSAMTTTGFNIGVVGGFPVGVKEILVLAMFIGGMSFSTAGGVKVYRLVVLLRKLGTYGASTLLRERVSLKVSMDGKNLDEDEVSGVLLVVVIHAFIVLLAASLIKVAMPHVDFLDALFESTSAASCVGLSTGITSASSPLLVKLALIAGMYLGRIEYLPLIVAAGYLAHRDVLRTFRG</sequence>
<comment type="subcellular location">
    <subcellularLocation>
        <location evidence="1">Cell membrane</location>
        <topology evidence="1">Multi-pass membrane protein</topology>
    </subcellularLocation>
</comment>
<dbReference type="RefSeq" id="WP_013562629.1">
    <property type="nucleotide sequence ID" value="NC_014961.1"/>
</dbReference>
<feature type="transmembrane region" description="Helical" evidence="9">
    <location>
        <begin position="72"/>
        <end position="90"/>
    </location>
</feature>
<proteinExistence type="inferred from homology"/>
<evidence type="ECO:0000256" key="6">
    <source>
        <dbReference type="ARBA" id="ARBA00022989"/>
    </source>
</evidence>
<feature type="transmembrane region" description="Helical" evidence="9">
    <location>
        <begin position="449"/>
        <end position="473"/>
    </location>
</feature>
<dbReference type="OrthoDB" id="111943at2157"/>
<feature type="transmembrane region" description="Helical" evidence="9">
    <location>
        <begin position="329"/>
        <end position="350"/>
    </location>
</feature>
<dbReference type="KEGG" id="dmu:Desmu_1105"/>
<evidence type="ECO:0000256" key="2">
    <source>
        <dbReference type="ARBA" id="ARBA00009137"/>
    </source>
</evidence>
<evidence type="ECO:0000256" key="7">
    <source>
        <dbReference type="ARBA" id="ARBA00023065"/>
    </source>
</evidence>